<organism evidence="1 2">
    <name type="scientific">Pteropus alecto</name>
    <name type="common">Black flying fox</name>
    <dbReference type="NCBI Taxonomy" id="9402"/>
    <lineage>
        <taxon>Eukaryota</taxon>
        <taxon>Metazoa</taxon>
        <taxon>Chordata</taxon>
        <taxon>Craniata</taxon>
        <taxon>Vertebrata</taxon>
        <taxon>Euteleostomi</taxon>
        <taxon>Mammalia</taxon>
        <taxon>Eutheria</taxon>
        <taxon>Laurasiatheria</taxon>
        <taxon>Chiroptera</taxon>
        <taxon>Yinpterochiroptera</taxon>
        <taxon>Pteropodoidea</taxon>
        <taxon>Pteropodidae</taxon>
        <taxon>Pteropodinae</taxon>
        <taxon>Pteropus</taxon>
    </lineage>
</organism>
<evidence type="ECO:0000313" key="2">
    <source>
        <dbReference type="Proteomes" id="UP000010552"/>
    </source>
</evidence>
<dbReference type="EMBL" id="KB030660">
    <property type="protein sequence ID" value="ELK12595.1"/>
    <property type="molecule type" value="Genomic_DNA"/>
</dbReference>
<proteinExistence type="predicted"/>
<keyword evidence="2" id="KW-1185">Reference proteome</keyword>
<accession>L5KM27</accession>
<dbReference type="Gene3D" id="1.10.1450.10">
    <property type="entry name" value="Tetraspanin"/>
    <property type="match status" value="1"/>
</dbReference>
<sequence>MLCLFLAGEEDLPRFGSVATLCKGFVNKNQIAKDVEQFYDQALQQVVVDNGATNARAVVKTSHETRNCYDSHTLTSLTTSVLKNSLCPSDSTITSKLLQEGCHQKNDDLLSGKLYLIGITAIVVAMVRGCHRLCI</sequence>
<dbReference type="GO" id="GO:0016020">
    <property type="term" value="C:membrane"/>
    <property type="evidence" value="ECO:0007669"/>
    <property type="project" value="InterPro"/>
</dbReference>
<protein>
    <submittedName>
        <fullName evidence="1">CD81 antigen</fullName>
    </submittedName>
</protein>
<gene>
    <name evidence="1" type="ORF">PAL_GLEAN10021842</name>
</gene>
<dbReference type="AlphaFoldDB" id="L5KM27"/>
<dbReference type="SUPFAM" id="SSF48652">
    <property type="entry name" value="Tetraspanin"/>
    <property type="match status" value="1"/>
</dbReference>
<evidence type="ECO:0000313" key="1">
    <source>
        <dbReference type="EMBL" id="ELK12595.1"/>
    </source>
</evidence>
<dbReference type="InParanoid" id="L5KM27"/>
<name>L5KM27_PTEAL</name>
<reference evidence="2" key="1">
    <citation type="journal article" date="2013" name="Science">
        <title>Comparative analysis of bat genomes provides insight into the evolution of flight and immunity.</title>
        <authorList>
            <person name="Zhang G."/>
            <person name="Cowled C."/>
            <person name="Shi Z."/>
            <person name="Huang Z."/>
            <person name="Bishop-Lilly K.A."/>
            <person name="Fang X."/>
            <person name="Wynne J.W."/>
            <person name="Xiong Z."/>
            <person name="Baker M.L."/>
            <person name="Zhao W."/>
            <person name="Tachedjian M."/>
            <person name="Zhu Y."/>
            <person name="Zhou P."/>
            <person name="Jiang X."/>
            <person name="Ng J."/>
            <person name="Yang L."/>
            <person name="Wu L."/>
            <person name="Xiao J."/>
            <person name="Feng Y."/>
            <person name="Chen Y."/>
            <person name="Sun X."/>
            <person name="Zhang Y."/>
            <person name="Marsh G.A."/>
            <person name="Crameri G."/>
            <person name="Broder C.C."/>
            <person name="Frey K.G."/>
            <person name="Wang L.F."/>
            <person name="Wang J."/>
        </authorList>
    </citation>
    <scope>NUCLEOTIDE SEQUENCE [LARGE SCALE GENOMIC DNA]</scope>
</reference>
<dbReference type="Proteomes" id="UP000010552">
    <property type="component" value="Unassembled WGS sequence"/>
</dbReference>
<dbReference type="InterPro" id="IPR008952">
    <property type="entry name" value="Tetraspanin_EC2_sf"/>
</dbReference>
<dbReference type="STRING" id="9402.L5KM27"/>